<proteinExistence type="predicted"/>
<name>A0A4Y9PL49_9BRAD</name>
<reference evidence="1 2" key="1">
    <citation type="submission" date="2019-03" db="EMBL/GenBank/DDBJ databases">
        <title>Bradyrhizobium strains diversity.</title>
        <authorList>
            <person name="Urquiaga M.C.O."/>
            <person name="Hungria M."/>
            <person name="Delamuta J.R.M."/>
            <person name="Klepa M.S."/>
        </authorList>
    </citation>
    <scope>NUCLEOTIDE SEQUENCE [LARGE SCALE GENOMIC DNA]</scope>
    <source>
        <strain evidence="1 2">CNPSo 3426</strain>
    </source>
</reference>
<dbReference type="RefSeq" id="WP_135161736.1">
    <property type="nucleotide sequence ID" value="NZ_SPQS01000001.1"/>
</dbReference>
<evidence type="ECO:0000313" key="2">
    <source>
        <dbReference type="Proteomes" id="UP000297700"/>
    </source>
</evidence>
<accession>A0A4Y9PL49</accession>
<evidence type="ECO:0000313" key="1">
    <source>
        <dbReference type="EMBL" id="TFV80408.1"/>
    </source>
</evidence>
<dbReference type="AlphaFoldDB" id="A0A4Y9PL49"/>
<sequence length="91" mass="10487">MVFTWYVTFEAHKRGVFPRRRSPRETRTFETEAQAKNFAQAKLDEGLVVYAGTINPASPRRLIASGGILHWLENEKDREFADPDTTKVFKS</sequence>
<organism evidence="1 2">
    <name type="scientific">Bradyrhizobium frederickii</name>
    <dbReference type="NCBI Taxonomy" id="2560054"/>
    <lineage>
        <taxon>Bacteria</taxon>
        <taxon>Pseudomonadati</taxon>
        <taxon>Pseudomonadota</taxon>
        <taxon>Alphaproteobacteria</taxon>
        <taxon>Hyphomicrobiales</taxon>
        <taxon>Nitrobacteraceae</taxon>
        <taxon>Bradyrhizobium</taxon>
    </lineage>
</organism>
<protein>
    <submittedName>
        <fullName evidence="1">Uncharacterized protein</fullName>
    </submittedName>
</protein>
<dbReference type="EMBL" id="SPQS01000001">
    <property type="protein sequence ID" value="TFV80408.1"/>
    <property type="molecule type" value="Genomic_DNA"/>
</dbReference>
<gene>
    <name evidence="1" type="ORF">E4K64_00900</name>
</gene>
<comment type="caution">
    <text evidence="1">The sequence shown here is derived from an EMBL/GenBank/DDBJ whole genome shotgun (WGS) entry which is preliminary data.</text>
</comment>
<dbReference type="Proteomes" id="UP000297700">
    <property type="component" value="Unassembled WGS sequence"/>
</dbReference>